<evidence type="ECO:0000259" key="4">
    <source>
        <dbReference type="Pfam" id="PF18120"/>
    </source>
</evidence>
<comment type="caution">
    <text evidence="5">The sequence shown here is derived from an EMBL/GenBank/DDBJ whole genome shotgun (WGS) entry which is preliminary data.</text>
</comment>
<gene>
    <name evidence="5" type="ORF">GCM10011511_12340</name>
</gene>
<keyword evidence="6" id="KW-1185">Reference proteome</keyword>
<dbReference type="GO" id="GO:0005975">
    <property type="term" value="P:carbohydrate metabolic process"/>
    <property type="evidence" value="ECO:0007669"/>
    <property type="project" value="InterPro"/>
</dbReference>
<evidence type="ECO:0000256" key="1">
    <source>
        <dbReference type="ARBA" id="ARBA00022801"/>
    </source>
</evidence>
<sequence length="545" mass="61675">MRLYSKHSSLLLLSLVGCGYVWGQSGASAIRIGKKDGVAQLTIDQQPFLILGGELGNSSASNMDYLRPYLPHIREMNLNTVIAPVYWELLEPEENRFDFTLVDSLIESARRYDLKLVLLWFGTWKNSMSCYVPIWMKTDSKRFPRTFDSSGRSQEILSVFGSETLEADKKAFVTLLRHIRENDASKKTVIMVQVENEIGMLSTAREVSDKANALYKARIPEELAHYLQQNDQRLVPELRKRWEENGRRVDGAWEDVFGRGLATDEIFQAWYYGKYVNAVALAGKKEYNLPMYVNAALPRPGVLPGRYPSAGPLPHLLNIWQAAAPAIDILSPDFYNPDTRYWCDLYLRNENPLFIPEMRFDKTVAAKVFFVVGHYNALGFSPFSIESESDASAPLARSYAVLQQLSPIITGRTYLGMDGFLFDKKDRADTIRMGHYRIALSHYNVLPWAHESRDSVWSTTGGLIIQTGADEFLVAGTGFVATFSNTDTALVTNIASSDEVSYIDGKEVLGRRMNGDQDHQGRHIRFSTDEWGIQRVRLYNSPAVK</sequence>
<feature type="domain" description="DUF5597" evidence="4">
    <location>
        <begin position="395"/>
        <end position="525"/>
    </location>
</feature>
<dbReference type="InterPro" id="IPR013529">
    <property type="entry name" value="Glyco_hydro_42_N"/>
</dbReference>
<reference evidence="5" key="2">
    <citation type="submission" date="2020-09" db="EMBL/GenBank/DDBJ databases">
        <authorList>
            <person name="Sun Q."/>
            <person name="Zhou Y."/>
        </authorList>
    </citation>
    <scope>NUCLEOTIDE SEQUENCE</scope>
    <source>
        <strain evidence="5">CGMCC 1.15448</strain>
    </source>
</reference>
<dbReference type="Pfam" id="PF18120">
    <property type="entry name" value="DUF5597"/>
    <property type="match status" value="1"/>
</dbReference>
<dbReference type="AlphaFoldDB" id="A0A8J2UAJ0"/>
<dbReference type="PROSITE" id="PS51257">
    <property type="entry name" value="PROKAR_LIPOPROTEIN"/>
    <property type="match status" value="1"/>
</dbReference>
<evidence type="ECO:0000256" key="2">
    <source>
        <dbReference type="ARBA" id="ARBA00023295"/>
    </source>
</evidence>
<dbReference type="Gene3D" id="2.60.220.20">
    <property type="entry name" value="putative beta-Galactosidase from caulobacter crescentus"/>
    <property type="match status" value="1"/>
</dbReference>
<dbReference type="Gene3D" id="3.20.20.80">
    <property type="entry name" value="Glycosidases"/>
    <property type="match status" value="1"/>
</dbReference>
<keyword evidence="2" id="KW-0326">Glycosidase</keyword>
<accession>A0A8J2UAJ0</accession>
<dbReference type="RefSeq" id="WP_188929584.1">
    <property type="nucleotide sequence ID" value="NZ_BMJC01000001.1"/>
</dbReference>
<dbReference type="Proteomes" id="UP000607559">
    <property type="component" value="Unassembled WGS sequence"/>
</dbReference>
<reference evidence="5" key="1">
    <citation type="journal article" date="2014" name="Int. J. Syst. Evol. Microbiol.">
        <title>Complete genome sequence of Corynebacterium casei LMG S-19264T (=DSM 44701T), isolated from a smear-ripened cheese.</title>
        <authorList>
            <consortium name="US DOE Joint Genome Institute (JGI-PGF)"/>
            <person name="Walter F."/>
            <person name="Albersmeier A."/>
            <person name="Kalinowski J."/>
            <person name="Ruckert C."/>
        </authorList>
    </citation>
    <scope>NUCLEOTIDE SEQUENCE</scope>
    <source>
        <strain evidence="5">CGMCC 1.15448</strain>
    </source>
</reference>
<dbReference type="GO" id="GO:0009341">
    <property type="term" value="C:beta-galactosidase complex"/>
    <property type="evidence" value="ECO:0007669"/>
    <property type="project" value="InterPro"/>
</dbReference>
<protein>
    <submittedName>
        <fullName evidence="5">Beta-galactosidase</fullName>
    </submittedName>
</protein>
<dbReference type="EMBL" id="BMJC01000001">
    <property type="protein sequence ID" value="GGA90610.1"/>
    <property type="molecule type" value="Genomic_DNA"/>
</dbReference>
<dbReference type="Pfam" id="PF02449">
    <property type="entry name" value="Glyco_hydro_42"/>
    <property type="match status" value="1"/>
</dbReference>
<evidence type="ECO:0000313" key="6">
    <source>
        <dbReference type="Proteomes" id="UP000607559"/>
    </source>
</evidence>
<dbReference type="SUPFAM" id="SSF51445">
    <property type="entry name" value="(Trans)glycosidases"/>
    <property type="match status" value="1"/>
</dbReference>
<dbReference type="InterPro" id="IPR040719">
    <property type="entry name" value="DUF5597"/>
</dbReference>
<dbReference type="InterPro" id="IPR017853">
    <property type="entry name" value="GH"/>
</dbReference>
<keyword evidence="1" id="KW-0378">Hydrolase</keyword>
<organism evidence="5 6">
    <name type="scientific">Puia dinghuensis</name>
    <dbReference type="NCBI Taxonomy" id="1792502"/>
    <lineage>
        <taxon>Bacteria</taxon>
        <taxon>Pseudomonadati</taxon>
        <taxon>Bacteroidota</taxon>
        <taxon>Chitinophagia</taxon>
        <taxon>Chitinophagales</taxon>
        <taxon>Chitinophagaceae</taxon>
        <taxon>Puia</taxon>
    </lineage>
</organism>
<feature type="domain" description="Glycoside hydrolase family 42 N-terminal" evidence="3">
    <location>
        <begin position="73"/>
        <end position="232"/>
    </location>
</feature>
<proteinExistence type="predicted"/>
<dbReference type="GO" id="GO:0004565">
    <property type="term" value="F:beta-galactosidase activity"/>
    <property type="evidence" value="ECO:0007669"/>
    <property type="project" value="InterPro"/>
</dbReference>
<dbReference type="FunFam" id="3.20.20.80:FF:000135">
    <property type="entry name" value="Beta-galactosidase, putative, bgl35A"/>
    <property type="match status" value="1"/>
</dbReference>
<evidence type="ECO:0000259" key="3">
    <source>
        <dbReference type="Pfam" id="PF02449"/>
    </source>
</evidence>
<name>A0A8J2UAJ0_9BACT</name>
<evidence type="ECO:0000313" key="5">
    <source>
        <dbReference type="EMBL" id="GGA90610.1"/>
    </source>
</evidence>